<dbReference type="PROSITE" id="PS50297">
    <property type="entry name" value="ANK_REP_REGION"/>
    <property type="match status" value="1"/>
</dbReference>
<dbReference type="Pfam" id="PF12796">
    <property type="entry name" value="Ank_2"/>
    <property type="match status" value="1"/>
</dbReference>
<evidence type="ECO:0000256" key="3">
    <source>
        <dbReference type="PROSITE-ProRule" id="PRU00023"/>
    </source>
</evidence>
<dbReference type="Gene3D" id="1.25.40.20">
    <property type="entry name" value="Ankyrin repeat-containing domain"/>
    <property type="match status" value="2"/>
</dbReference>
<sequence>MAPLACEYEFATAADVQPEVLHLGGNTPGWIEATPELHRAVGASDSNALKAALKGKVPIDTKDLAGNTALHVAASVGNKVGSELGRKDLGKLACIELLLQHGASVGMAGQWGQTPLHCATLQNLPEAVQMLLSAGADVSAQDEFGQTALHVAACGAPETLARLLKADGAAVALKLKDKENRTPLECARRHHATSDMVVFNLRFGSCASAGAKIRSLHWDALLSWETVREIAEFGPRS</sequence>
<name>A0A7S4BMB2_CHRCT</name>
<evidence type="ECO:0000313" key="4">
    <source>
        <dbReference type="EMBL" id="CAE0770209.1"/>
    </source>
</evidence>
<protein>
    <submittedName>
        <fullName evidence="4">Uncharacterized protein</fullName>
    </submittedName>
</protein>
<evidence type="ECO:0000256" key="1">
    <source>
        <dbReference type="ARBA" id="ARBA00022737"/>
    </source>
</evidence>
<dbReference type="PRINTS" id="PR01415">
    <property type="entry name" value="ANKYRIN"/>
</dbReference>
<dbReference type="AlphaFoldDB" id="A0A7S4BMB2"/>
<dbReference type="PANTHER" id="PTHR24171:SF9">
    <property type="entry name" value="ANKYRIN REPEAT DOMAIN-CONTAINING PROTEIN 39"/>
    <property type="match status" value="1"/>
</dbReference>
<organism evidence="4">
    <name type="scientific">Chrysotila carterae</name>
    <name type="common">Marine alga</name>
    <name type="synonym">Syracosphaera carterae</name>
    <dbReference type="NCBI Taxonomy" id="13221"/>
    <lineage>
        <taxon>Eukaryota</taxon>
        <taxon>Haptista</taxon>
        <taxon>Haptophyta</taxon>
        <taxon>Prymnesiophyceae</taxon>
        <taxon>Isochrysidales</taxon>
        <taxon>Isochrysidaceae</taxon>
        <taxon>Chrysotila</taxon>
    </lineage>
</organism>
<gene>
    <name evidence="4" type="ORF">PCAR00345_LOCUS22821</name>
</gene>
<dbReference type="PROSITE" id="PS50088">
    <property type="entry name" value="ANK_REPEAT"/>
    <property type="match status" value="2"/>
</dbReference>
<keyword evidence="1" id="KW-0677">Repeat</keyword>
<reference evidence="4" key="1">
    <citation type="submission" date="2021-01" db="EMBL/GenBank/DDBJ databases">
        <authorList>
            <person name="Corre E."/>
            <person name="Pelletier E."/>
            <person name="Niang G."/>
            <person name="Scheremetjew M."/>
            <person name="Finn R."/>
            <person name="Kale V."/>
            <person name="Holt S."/>
            <person name="Cochrane G."/>
            <person name="Meng A."/>
            <person name="Brown T."/>
            <person name="Cohen L."/>
        </authorList>
    </citation>
    <scope>NUCLEOTIDE SEQUENCE</scope>
    <source>
        <strain evidence="4">CCMP645</strain>
    </source>
</reference>
<dbReference type="InterPro" id="IPR036770">
    <property type="entry name" value="Ankyrin_rpt-contain_sf"/>
</dbReference>
<dbReference type="InterPro" id="IPR002110">
    <property type="entry name" value="Ankyrin_rpt"/>
</dbReference>
<dbReference type="PANTHER" id="PTHR24171">
    <property type="entry name" value="ANKYRIN REPEAT DOMAIN-CONTAINING PROTEIN 39-RELATED"/>
    <property type="match status" value="1"/>
</dbReference>
<dbReference type="EMBL" id="HBIZ01035824">
    <property type="protein sequence ID" value="CAE0770209.1"/>
    <property type="molecule type" value="Transcribed_RNA"/>
</dbReference>
<accession>A0A7S4BMB2</accession>
<keyword evidence="2 3" id="KW-0040">ANK repeat</keyword>
<dbReference type="Pfam" id="PF00023">
    <property type="entry name" value="Ank"/>
    <property type="match status" value="1"/>
</dbReference>
<feature type="repeat" description="ANK" evidence="3">
    <location>
        <begin position="111"/>
        <end position="143"/>
    </location>
</feature>
<proteinExistence type="predicted"/>
<evidence type="ECO:0000256" key="2">
    <source>
        <dbReference type="ARBA" id="ARBA00023043"/>
    </source>
</evidence>
<dbReference type="SUPFAM" id="SSF48403">
    <property type="entry name" value="Ankyrin repeat"/>
    <property type="match status" value="1"/>
</dbReference>
<dbReference type="SMART" id="SM00248">
    <property type="entry name" value="ANK"/>
    <property type="match status" value="3"/>
</dbReference>
<feature type="repeat" description="ANK" evidence="3">
    <location>
        <begin position="65"/>
        <end position="110"/>
    </location>
</feature>